<dbReference type="PaxDb" id="55529-EKX35217"/>
<protein>
    <recommendedName>
        <fullName evidence="5">DUF3456 domain-containing protein</fullName>
    </recommendedName>
</protein>
<keyword evidence="4" id="KW-1185">Reference proteome</keyword>
<reference evidence="2 4" key="1">
    <citation type="journal article" date="2012" name="Nature">
        <title>Algal genomes reveal evolutionary mosaicism and the fate of nucleomorphs.</title>
        <authorList>
            <consortium name="DOE Joint Genome Institute"/>
            <person name="Curtis B.A."/>
            <person name="Tanifuji G."/>
            <person name="Burki F."/>
            <person name="Gruber A."/>
            <person name="Irimia M."/>
            <person name="Maruyama S."/>
            <person name="Arias M.C."/>
            <person name="Ball S.G."/>
            <person name="Gile G.H."/>
            <person name="Hirakawa Y."/>
            <person name="Hopkins J.F."/>
            <person name="Kuo A."/>
            <person name="Rensing S.A."/>
            <person name="Schmutz J."/>
            <person name="Symeonidi A."/>
            <person name="Elias M."/>
            <person name="Eveleigh R.J."/>
            <person name="Herman E.K."/>
            <person name="Klute M.J."/>
            <person name="Nakayama T."/>
            <person name="Obornik M."/>
            <person name="Reyes-Prieto A."/>
            <person name="Armbrust E.V."/>
            <person name="Aves S.J."/>
            <person name="Beiko R.G."/>
            <person name="Coutinho P."/>
            <person name="Dacks J.B."/>
            <person name="Durnford D.G."/>
            <person name="Fast N.M."/>
            <person name="Green B.R."/>
            <person name="Grisdale C.J."/>
            <person name="Hempel F."/>
            <person name="Henrissat B."/>
            <person name="Hoppner M.P."/>
            <person name="Ishida K."/>
            <person name="Kim E."/>
            <person name="Koreny L."/>
            <person name="Kroth P.G."/>
            <person name="Liu Y."/>
            <person name="Malik S.B."/>
            <person name="Maier U.G."/>
            <person name="McRose D."/>
            <person name="Mock T."/>
            <person name="Neilson J.A."/>
            <person name="Onodera N.T."/>
            <person name="Poole A.M."/>
            <person name="Pritham E.J."/>
            <person name="Richards T.A."/>
            <person name="Rocap G."/>
            <person name="Roy S.W."/>
            <person name="Sarai C."/>
            <person name="Schaack S."/>
            <person name="Shirato S."/>
            <person name="Slamovits C.H."/>
            <person name="Spencer D.F."/>
            <person name="Suzuki S."/>
            <person name="Worden A.Z."/>
            <person name="Zauner S."/>
            <person name="Barry K."/>
            <person name="Bell C."/>
            <person name="Bharti A.K."/>
            <person name="Crow J.A."/>
            <person name="Grimwood J."/>
            <person name="Kramer R."/>
            <person name="Lindquist E."/>
            <person name="Lucas S."/>
            <person name="Salamov A."/>
            <person name="McFadden G.I."/>
            <person name="Lane C.E."/>
            <person name="Keeling P.J."/>
            <person name="Gray M.W."/>
            <person name="Grigoriev I.V."/>
            <person name="Archibald J.M."/>
        </authorList>
    </citation>
    <scope>NUCLEOTIDE SEQUENCE</scope>
    <source>
        <strain evidence="2 4">CCMP2712</strain>
    </source>
</reference>
<dbReference type="GeneID" id="17291967"/>
<gene>
    <name evidence="2" type="ORF">GUITHDRAFT_118561</name>
</gene>
<reference evidence="4" key="2">
    <citation type="submission" date="2012-11" db="EMBL/GenBank/DDBJ databases">
        <authorList>
            <person name="Kuo A."/>
            <person name="Curtis B.A."/>
            <person name="Tanifuji G."/>
            <person name="Burki F."/>
            <person name="Gruber A."/>
            <person name="Irimia M."/>
            <person name="Maruyama S."/>
            <person name="Arias M.C."/>
            <person name="Ball S.G."/>
            <person name="Gile G.H."/>
            <person name="Hirakawa Y."/>
            <person name="Hopkins J.F."/>
            <person name="Rensing S.A."/>
            <person name="Schmutz J."/>
            <person name="Symeonidi A."/>
            <person name="Elias M."/>
            <person name="Eveleigh R.J."/>
            <person name="Herman E.K."/>
            <person name="Klute M.J."/>
            <person name="Nakayama T."/>
            <person name="Obornik M."/>
            <person name="Reyes-Prieto A."/>
            <person name="Armbrust E.V."/>
            <person name="Aves S.J."/>
            <person name="Beiko R.G."/>
            <person name="Coutinho P."/>
            <person name="Dacks J.B."/>
            <person name="Durnford D.G."/>
            <person name="Fast N.M."/>
            <person name="Green B.R."/>
            <person name="Grisdale C."/>
            <person name="Hempe F."/>
            <person name="Henrissat B."/>
            <person name="Hoppner M.P."/>
            <person name="Ishida K.-I."/>
            <person name="Kim E."/>
            <person name="Koreny L."/>
            <person name="Kroth P.G."/>
            <person name="Liu Y."/>
            <person name="Malik S.-B."/>
            <person name="Maier U.G."/>
            <person name="McRose D."/>
            <person name="Mock T."/>
            <person name="Neilson J.A."/>
            <person name="Onodera N.T."/>
            <person name="Poole A.M."/>
            <person name="Pritham E.J."/>
            <person name="Richards T.A."/>
            <person name="Rocap G."/>
            <person name="Roy S.W."/>
            <person name="Sarai C."/>
            <person name="Schaack S."/>
            <person name="Shirato S."/>
            <person name="Slamovits C.H."/>
            <person name="Spencer D.F."/>
            <person name="Suzuki S."/>
            <person name="Worden A.Z."/>
            <person name="Zauner S."/>
            <person name="Barry K."/>
            <person name="Bell C."/>
            <person name="Bharti A.K."/>
            <person name="Crow J.A."/>
            <person name="Grimwood J."/>
            <person name="Kramer R."/>
            <person name="Lindquist E."/>
            <person name="Lucas S."/>
            <person name="Salamov A."/>
            <person name="McFadden G.I."/>
            <person name="Lane C.E."/>
            <person name="Keeling P.J."/>
            <person name="Gray M.W."/>
            <person name="Grigoriev I.V."/>
            <person name="Archibald J.M."/>
        </authorList>
    </citation>
    <scope>NUCLEOTIDE SEQUENCE</scope>
    <source>
        <strain evidence="4">CCMP2712</strain>
    </source>
</reference>
<dbReference type="KEGG" id="gtt:GUITHDRAFT_118561"/>
<dbReference type="eggNOG" id="ENOG502SC85">
    <property type="taxonomic scope" value="Eukaryota"/>
</dbReference>
<proteinExistence type="predicted"/>
<evidence type="ECO:0000256" key="1">
    <source>
        <dbReference type="SAM" id="SignalP"/>
    </source>
</evidence>
<dbReference type="EMBL" id="JH993094">
    <property type="protein sequence ID" value="EKX35217.1"/>
    <property type="molecule type" value="Genomic_DNA"/>
</dbReference>
<evidence type="ECO:0000313" key="2">
    <source>
        <dbReference type="EMBL" id="EKX35217.1"/>
    </source>
</evidence>
<evidence type="ECO:0008006" key="5">
    <source>
        <dbReference type="Google" id="ProtNLM"/>
    </source>
</evidence>
<evidence type="ECO:0000313" key="3">
    <source>
        <dbReference type="EnsemblProtists" id="EKX35217"/>
    </source>
</evidence>
<sequence>MAHTGRGECLVTLMLAVSLALQCTAVEITQEQHENLPDYGDPKVAARLKCSACRGSAVEFHDTLRELRERRKAARIKDYEYTEALDVVCESRVDEYGLQLRNNLPTQKFSKDKSIARAHGNWAGRYIKNLCGEMYSDHEEEILRHSEEELPAFVDSMCRSVMRVCDEESISDKTLGDEEVRAKGKEL</sequence>
<feature type="signal peptide" evidence="1">
    <location>
        <begin position="1"/>
        <end position="25"/>
    </location>
</feature>
<organism evidence="2">
    <name type="scientific">Guillardia theta (strain CCMP2712)</name>
    <name type="common">Cryptophyte</name>
    <dbReference type="NCBI Taxonomy" id="905079"/>
    <lineage>
        <taxon>Eukaryota</taxon>
        <taxon>Cryptophyceae</taxon>
        <taxon>Pyrenomonadales</taxon>
        <taxon>Geminigeraceae</taxon>
        <taxon>Guillardia</taxon>
    </lineage>
</organism>
<keyword evidence="1" id="KW-0732">Signal</keyword>
<dbReference type="AlphaFoldDB" id="L1IGK3"/>
<dbReference type="Proteomes" id="UP000011087">
    <property type="component" value="Unassembled WGS sequence"/>
</dbReference>
<evidence type="ECO:0000313" key="4">
    <source>
        <dbReference type="Proteomes" id="UP000011087"/>
    </source>
</evidence>
<dbReference type="EnsemblProtists" id="EKX35217">
    <property type="protein sequence ID" value="EKX35217"/>
    <property type="gene ID" value="GUITHDRAFT_118561"/>
</dbReference>
<accession>L1IGK3</accession>
<dbReference type="RefSeq" id="XP_005822197.1">
    <property type="nucleotide sequence ID" value="XM_005822140.1"/>
</dbReference>
<reference evidence="3" key="3">
    <citation type="submission" date="2016-03" db="UniProtKB">
        <authorList>
            <consortium name="EnsemblProtists"/>
        </authorList>
    </citation>
    <scope>IDENTIFICATION</scope>
</reference>
<dbReference type="HOGENOM" id="CLU_1450241_0_0_1"/>
<name>L1IGK3_GUITC</name>
<feature type="chain" id="PRO_5008769998" description="DUF3456 domain-containing protein" evidence="1">
    <location>
        <begin position="26"/>
        <end position="187"/>
    </location>
</feature>